<name>A0ACC2WS09_9TREE</name>
<gene>
    <name evidence="1" type="ORF">QFC20_001943</name>
</gene>
<sequence length="337" mass="36997">MSLPSPYRVLASHGPTTFPAIFPFSQRDLVPNDSAPASDFYTYSRLVNHIDDHAVQNLQRFYGAVLPLNSSPTGQPGSTTVAKILDICSSWVSHIPFSTTATSTLPSISPRNQVIGIGMNAKELEANGILSHWLVHDLDLQPDFRQALKQASKGTAYPTLKKLVSTPDSPQEPSPEGPFDAVICNVSIDYLSRPLEVMEQVAENLKPGGWAYMAISNRCFPTKAVRPWLNLSTTDRLHLVASYFYFAGTSYDATDQNSTKGVASILQRLRTGVSAGLSLGNGQTADQKPNPDTVEKTKYQPGELFEDIEAIVLVEEDNREGYDPLWIVRGKRKESPS</sequence>
<accession>A0ACC2WS09</accession>
<protein>
    <submittedName>
        <fullName evidence="1">Uncharacterized protein</fullName>
    </submittedName>
</protein>
<organism evidence="1 2">
    <name type="scientific">Naganishia adeliensis</name>
    <dbReference type="NCBI Taxonomy" id="92952"/>
    <lineage>
        <taxon>Eukaryota</taxon>
        <taxon>Fungi</taxon>
        <taxon>Dikarya</taxon>
        <taxon>Basidiomycota</taxon>
        <taxon>Agaricomycotina</taxon>
        <taxon>Tremellomycetes</taxon>
        <taxon>Filobasidiales</taxon>
        <taxon>Filobasidiaceae</taxon>
        <taxon>Naganishia</taxon>
    </lineage>
</organism>
<keyword evidence="2" id="KW-1185">Reference proteome</keyword>
<dbReference type="EMBL" id="JASBWS010000012">
    <property type="protein sequence ID" value="KAJ9113591.1"/>
    <property type="molecule type" value="Genomic_DNA"/>
</dbReference>
<proteinExistence type="predicted"/>
<reference evidence="1" key="1">
    <citation type="submission" date="2023-04" db="EMBL/GenBank/DDBJ databases">
        <title>Draft Genome sequencing of Naganishia species isolated from polar environments using Oxford Nanopore Technology.</title>
        <authorList>
            <person name="Leo P."/>
            <person name="Venkateswaran K."/>
        </authorList>
    </citation>
    <scope>NUCLEOTIDE SEQUENCE</scope>
    <source>
        <strain evidence="1">MNA-CCFEE 5262</strain>
    </source>
</reference>
<evidence type="ECO:0000313" key="2">
    <source>
        <dbReference type="Proteomes" id="UP001230649"/>
    </source>
</evidence>
<evidence type="ECO:0000313" key="1">
    <source>
        <dbReference type="EMBL" id="KAJ9113591.1"/>
    </source>
</evidence>
<dbReference type="Proteomes" id="UP001230649">
    <property type="component" value="Unassembled WGS sequence"/>
</dbReference>
<comment type="caution">
    <text evidence="1">The sequence shown here is derived from an EMBL/GenBank/DDBJ whole genome shotgun (WGS) entry which is preliminary data.</text>
</comment>